<proteinExistence type="predicted"/>
<dbReference type="SMART" id="SM00389">
    <property type="entry name" value="HOX"/>
    <property type="match status" value="3"/>
</dbReference>
<dbReference type="InterPro" id="IPR051000">
    <property type="entry name" value="Homeobox_DNA-bind_prot"/>
</dbReference>
<feature type="DNA-binding region" description="Homeobox" evidence="4">
    <location>
        <begin position="333"/>
        <end position="392"/>
    </location>
</feature>
<feature type="region of interest" description="Disordered" evidence="6">
    <location>
        <begin position="385"/>
        <end position="443"/>
    </location>
</feature>
<keyword evidence="9" id="KW-1185">Reference proteome</keyword>
<evidence type="ECO:0000256" key="1">
    <source>
        <dbReference type="ARBA" id="ARBA00023125"/>
    </source>
</evidence>
<evidence type="ECO:0000256" key="4">
    <source>
        <dbReference type="PROSITE-ProRule" id="PRU00108"/>
    </source>
</evidence>
<accession>A0ABP1CIC3</accession>
<dbReference type="CDD" id="cd00086">
    <property type="entry name" value="homeodomain"/>
    <property type="match status" value="3"/>
</dbReference>
<feature type="DNA-binding region" description="Homeobox" evidence="4">
    <location>
        <begin position="29"/>
        <end position="88"/>
    </location>
</feature>
<evidence type="ECO:0000256" key="6">
    <source>
        <dbReference type="SAM" id="MobiDB-lite"/>
    </source>
</evidence>
<dbReference type="Pfam" id="PF00046">
    <property type="entry name" value="Homeodomain"/>
    <property type="match status" value="3"/>
</dbReference>
<comment type="subcellular location">
    <subcellularLocation>
        <location evidence="4 5">Nucleus</location>
    </subcellularLocation>
</comment>
<feature type="DNA-binding region" description="Homeobox" evidence="4">
    <location>
        <begin position="174"/>
        <end position="233"/>
    </location>
</feature>
<feature type="compositionally biased region" description="Basic and acidic residues" evidence="6">
    <location>
        <begin position="131"/>
        <end position="151"/>
    </location>
</feature>
<feature type="compositionally biased region" description="Basic and acidic residues" evidence="6">
    <location>
        <begin position="15"/>
        <end position="27"/>
    </location>
</feature>
<keyword evidence="2 4" id="KW-0371">Homeobox</keyword>
<dbReference type="PROSITE" id="PS00027">
    <property type="entry name" value="HOMEOBOX_1"/>
    <property type="match status" value="1"/>
</dbReference>
<dbReference type="PANTHER" id="PTHR24324">
    <property type="entry name" value="HOMEOBOX PROTEIN HHEX"/>
    <property type="match status" value="1"/>
</dbReference>
<feature type="domain" description="Homeobox" evidence="7">
    <location>
        <begin position="27"/>
        <end position="87"/>
    </location>
</feature>
<protein>
    <recommendedName>
        <fullName evidence="7">Homeobox domain-containing protein</fullName>
    </recommendedName>
</protein>
<sequence length="577" mass="64692">MVPFDDWSQSPPPSSEKHPEQVTDQKDKPKKPRHRHSAFQLAALNELYEQNDHPPLQARTSLAERLGMEVKTVNAWFQNKRASSKKRSTKASQLPATQYELPPISALIASVSSPAAPPVPQDFDELSEDDQSSHFSDRDLSRIPFTSEHRQRQTAFFAGNPQHRHAIESDQSIPRKGRSRPTQAQTEQLKAYYDHTSHPTKPQREALGQRIGMRYQSVTNWFQNQRSIAKKRKEDEDALNEVVKSTELDHSASSSRTYSPFPPSSSTVHPSLAVNVPPATGHPSLPPLANPPRSRRATSTAPVSVAYDSRSASPRVSPYRLPLNERAISVTSGRSRRTRPDPYQLEALKKLFHRTPTPSIEERGALALEINMDPSKVTNWFRNARQTARKRSQRNPEDGDEFDDLDDISVGAHTIHSRDASRAGSPFPSTSASSESPTSQEDGDVLMDDVQSQRYPEPNALKIKLELEEKHHKMYSHAPLSRSHSDMGSEEDYQEAVTPPSEASPLPPYARTVPHESKREIVHHPSPREISLSVDALTYAEMEKATAKFQTGVRVEDALLLLSFHHNLDVNVLLISP</sequence>
<reference evidence="9" key="1">
    <citation type="submission" date="2024-04" db="EMBL/GenBank/DDBJ databases">
        <authorList>
            <person name="Shaw F."/>
            <person name="Minotto A."/>
        </authorList>
    </citation>
    <scope>NUCLEOTIDE SEQUENCE [LARGE SCALE GENOMIC DNA]</scope>
</reference>
<feature type="domain" description="Homeobox" evidence="7">
    <location>
        <begin position="172"/>
        <end position="232"/>
    </location>
</feature>
<feature type="region of interest" description="Disordered" evidence="6">
    <location>
        <begin position="112"/>
        <end position="204"/>
    </location>
</feature>
<dbReference type="EMBL" id="OZ037944">
    <property type="protein sequence ID" value="CAL1694379.1"/>
    <property type="molecule type" value="Genomic_DNA"/>
</dbReference>
<evidence type="ECO:0000313" key="9">
    <source>
        <dbReference type="Proteomes" id="UP001497453"/>
    </source>
</evidence>
<feature type="domain" description="Homeobox" evidence="7">
    <location>
        <begin position="331"/>
        <end position="391"/>
    </location>
</feature>
<feature type="compositionally biased region" description="Polar residues" evidence="6">
    <location>
        <begin position="251"/>
        <end position="269"/>
    </location>
</feature>
<evidence type="ECO:0000256" key="3">
    <source>
        <dbReference type="ARBA" id="ARBA00023242"/>
    </source>
</evidence>
<feature type="compositionally biased region" description="Basic residues" evidence="6">
    <location>
        <begin position="28"/>
        <end position="37"/>
    </location>
</feature>
<feature type="compositionally biased region" description="Acidic residues" evidence="6">
    <location>
        <begin position="398"/>
        <end position="407"/>
    </location>
</feature>
<evidence type="ECO:0000256" key="5">
    <source>
        <dbReference type="RuleBase" id="RU000682"/>
    </source>
</evidence>
<gene>
    <name evidence="8" type="ORF">GFSPODELE1_LOCUS275</name>
</gene>
<dbReference type="SUPFAM" id="SSF46689">
    <property type="entry name" value="Homeodomain-like"/>
    <property type="match status" value="3"/>
</dbReference>
<feature type="region of interest" description="Disordered" evidence="6">
    <location>
        <begin position="1"/>
        <end position="37"/>
    </location>
</feature>
<dbReference type="InterPro" id="IPR001356">
    <property type="entry name" value="HD"/>
</dbReference>
<dbReference type="PROSITE" id="PS50071">
    <property type="entry name" value="HOMEOBOX_2"/>
    <property type="match status" value="3"/>
</dbReference>
<dbReference type="InterPro" id="IPR009057">
    <property type="entry name" value="Homeodomain-like_sf"/>
</dbReference>
<organism evidence="8 9">
    <name type="scientific">Somion occarium</name>
    <dbReference type="NCBI Taxonomy" id="3059160"/>
    <lineage>
        <taxon>Eukaryota</taxon>
        <taxon>Fungi</taxon>
        <taxon>Dikarya</taxon>
        <taxon>Basidiomycota</taxon>
        <taxon>Agaricomycotina</taxon>
        <taxon>Agaricomycetes</taxon>
        <taxon>Polyporales</taxon>
        <taxon>Cerrenaceae</taxon>
        <taxon>Somion</taxon>
    </lineage>
</organism>
<feature type="compositionally biased region" description="Low complexity" evidence="6">
    <location>
        <begin position="425"/>
        <end position="439"/>
    </location>
</feature>
<dbReference type="InterPro" id="IPR017970">
    <property type="entry name" value="Homeobox_CS"/>
</dbReference>
<evidence type="ECO:0000313" key="8">
    <source>
        <dbReference type="EMBL" id="CAL1694379.1"/>
    </source>
</evidence>
<dbReference type="Gene3D" id="1.10.10.60">
    <property type="entry name" value="Homeodomain-like"/>
    <property type="match status" value="3"/>
</dbReference>
<name>A0ABP1CIC3_9APHY</name>
<feature type="region of interest" description="Disordered" evidence="6">
    <location>
        <begin position="230"/>
        <end position="317"/>
    </location>
</feature>
<evidence type="ECO:0000256" key="2">
    <source>
        <dbReference type="ARBA" id="ARBA00023155"/>
    </source>
</evidence>
<evidence type="ECO:0000259" key="7">
    <source>
        <dbReference type="PROSITE" id="PS50071"/>
    </source>
</evidence>
<keyword evidence="1 4" id="KW-0238">DNA-binding</keyword>
<dbReference type="PANTHER" id="PTHR24324:SF9">
    <property type="entry name" value="HOMEOBOX DOMAIN-CONTAINING PROTEIN"/>
    <property type="match status" value="1"/>
</dbReference>
<dbReference type="Proteomes" id="UP001497453">
    <property type="component" value="Chromosome 1"/>
</dbReference>
<keyword evidence="3 4" id="KW-0539">Nucleus</keyword>